<comment type="caution">
    <text evidence="10">The sequence shown here is derived from an EMBL/GenBank/DDBJ whole genome shotgun (WGS) entry which is preliminary data.</text>
</comment>
<dbReference type="EMBL" id="MKIM01000025">
    <property type="protein sequence ID" value="OLP45305.1"/>
    <property type="molecule type" value="Genomic_DNA"/>
</dbReference>
<dbReference type="HAMAP" id="MF_00378">
    <property type="entry name" value="Exonuc_7_L"/>
    <property type="match status" value="1"/>
</dbReference>
<comment type="subcellular location">
    <subcellularLocation>
        <location evidence="5 6">Cytoplasm</location>
    </subcellularLocation>
</comment>
<organism evidence="10 11">
    <name type="scientific">Rhizobium oryziradicis</name>
    <dbReference type="NCBI Taxonomy" id="1867956"/>
    <lineage>
        <taxon>Bacteria</taxon>
        <taxon>Pseudomonadati</taxon>
        <taxon>Pseudomonadota</taxon>
        <taxon>Alphaproteobacteria</taxon>
        <taxon>Hyphomicrobiales</taxon>
        <taxon>Rhizobiaceae</taxon>
        <taxon>Rhizobium/Agrobacterium group</taxon>
        <taxon>Rhizobium</taxon>
    </lineage>
</organism>
<comment type="similarity">
    <text evidence="5 6">Belongs to the XseA family.</text>
</comment>
<keyword evidence="3 5" id="KW-0378">Hydrolase</keyword>
<evidence type="ECO:0000259" key="8">
    <source>
        <dbReference type="Pfam" id="PF02601"/>
    </source>
</evidence>
<dbReference type="PANTHER" id="PTHR30008">
    <property type="entry name" value="EXODEOXYRIBONUCLEASE 7 LARGE SUBUNIT"/>
    <property type="match status" value="1"/>
</dbReference>
<keyword evidence="11" id="KW-1185">Reference proteome</keyword>
<dbReference type="PANTHER" id="PTHR30008:SF0">
    <property type="entry name" value="EXODEOXYRIBONUCLEASE 7 LARGE SUBUNIT"/>
    <property type="match status" value="1"/>
</dbReference>
<dbReference type="Pfam" id="PF13742">
    <property type="entry name" value="tRNA_anti_2"/>
    <property type="match status" value="1"/>
</dbReference>
<evidence type="ECO:0000313" key="11">
    <source>
        <dbReference type="Proteomes" id="UP000186894"/>
    </source>
</evidence>
<feature type="domain" description="Exonuclease VII large subunit C-terminal" evidence="8">
    <location>
        <begin position="409"/>
        <end position="497"/>
    </location>
</feature>
<comment type="subunit">
    <text evidence="5">Heterooligomer composed of large and small subunits.</text>
</comment>
<dbReference type="CDD" id="cd04489">
    <property type="entry name" value="ExoVII_LU_OBF"/>
    <property type="match status" value="1"/>
</dbReference>
<evidence type="ECO:0000256" key="7">
    <source>
        <dbReference type="SAM" id="MobiDB-lite"/>
    </source>
</evidence>
<keyword evidence="1 5" id="KW-0963">Cytoplasm</keyword>
<dbReference type="RefSeq" id="WP_075639217.1">
    <property type="nucleotide sequence ID" value="NZ_MKIM01000025.1"/>
</dbReference>
<accession>A0A1Q8ZTA3</accession>
<evidence type="ECO:0000259" key="9">
    <source>
        <dbReference type="Pfam" id="PF13742"/>
    </source>
</evidence>
<proteinExistence type="inferred from homology"/>
<protein>
    <recommendedName>
        <fullName evidence="5">Exodeoxyribonuclease 7 large subunit</fullName>
        <ecNumber evidence="5">3.1.11.6</ecNumber>
    </recommendedName>
    <alternativeName>
        <fullName evidence="5">Exodeoxyribonuclease VII large subunit</fullName>
        <shortName evidence="5">Exonuclease VII large subunit</shortName>
    </alternativeName>
</protein>
<evidence type="ECO:0000256" key="3">
    <source>
        <dbReference type="ARBA" id="ARBA00022801"/>
    </source>
</evidence>
<reference evidence="10 11" key="1">
    <citation type="submission" date="2016-09" db="EMBL/GenBank/DDBJ databases">
        <title>Rhizobium oryziradicis sp. nov., isolated from the root of rice.</title>
        <authorList>
            <person name="Zhao J."/>
            <person name="Zhang X."/>
        </authorList>
    </citation>
    <scope>NUCLEOTIDE SEQUENCE [LARGE SCALE GENOMIC DNA]</scope>
    <source>
        <strain evidence="10 11">N19</strain>
    </source>
</reference>
<keyword evidence="2 5" id="KW-0540">Nuclease</keyword>
<feature type="region of interest" description="Disordered" evidence="7">
    <location>
        <begin position="499"/>
        <end position="535"/>
    </location>
</feature>
<dbReference type="NCBIfam" id="TIGR00237">
    <property type="entry name" value="xseA"/>
    <property type="match status" value="1"/>
</dbReference>
<dbReference type="InterPro" id="IPR003753">
    <property type="entry name" value="Exonuc_VII_L"/>
</dbReference>
<gene>
    <name evidence="5" type="primary">xseA</name>
    <name evidence="10" type="ORF">BJF95_18535</name>
</gene>
<feature type="domain" description="Exonuclease VII large subunit C-terminal" evidence="8">
    <location>
        <begin position="133"/>
        <end position="407"/>
    </location>
</feature>
<evidence type="ECO:0000313" key="10">
    <source>
        <dbReference type="EMBL" id="OLP45305.1"/>
    </source>
</evidence>
<dbReference type="STRING" id="1867956.BJF95_18535"/>
<evidence type="ECO:0000256" key="4">
    <source>
        <dbReference type="ARBA" id="ARBA00022839"/>
    </source>
</evidence>
<dbReference type="InterPro" id="IPR025824">
    <property type="entry name" value="OB-fold_nuc-bd_dom"/>
</dbReference>
<comment type="function">
    <text evidence="5">Bidirectionally degrades single-stranded DNA into large acid-insoluble oligonucleotides, which are then degraded further into small acid-soluble oligonucleotides.</text>
</comment>
<keyword evidence="4 5" id="KW-0269">Exonuclease</keyword>
<evidence type="ECO:0000256" key="5">
    <source>
        <dbReference type="HAMAP-Rule" id="MF_00378"/>
    </source>
</evidence>
<dbReference type="GO" id="GO:0005737">
    <property type="term" value="C:cytoplasm"/>
    <property type="evidence" value="ECO:0007669"/>
    <property type="project" value="UniProtKB-SubCell"/>
</dbReference>
<evidence type="ECO:0000256" key="2">
    <source>
        <dbReference type="ARBA" id="ARBA00022722"/>
    </source>
</evidence>
<feature type="compositionally biased region" description="Low complexity" evidence="7">
    <location>
        <begin position="511"/>
        <end position="520"/>
    </location>
</feature>
<sequence>MASFFSDDSPSNLSEFTVSELSGSIKRTIETAFDQVRVRGEISGYRGQHSSGHAYFSLKDDKSRIDAVIWKGSFSKLKYRPEEGMEVIATGRITTFPGSSKYQIVIEQMEPAGAGALMALIEERKRRFTAEGLFDPARKQLLPFMPKVIGVVTSPTGAVIRDILHRISDRFPVHVLVWPVKVQGEGSGDEVANAIHGFNAMEPGGAIPRPDVLIVARGGGSLEDLWSFNDEAVVRAASASTIPLISAVGHETDWTLIDYAADVRAPTPTGAAEMAVPVKADLQAQIAGLSARLSGAMSRQMDHHRQSVRALARALPSLDQLLALPRRRFDEAASGLGRGLELNTMSKRRLFERASAKLSPDMLARRLIERRQRVSERAALADRIVERLIERHKARLGRFDATLTTLPARLKAQLGRGKDRLESLSRRADSAIVHDLKRARSMVSAHDRMLQSLSYKNVLMRGYAVIRDEDNRPLSRANALANGQAIAIEFADGRVSAAIGATDNPLPPSVPAQKPAPAAKAPKKSEPPAGQGSLF</sequence>
<dbReference type="GO" id="GO:0003676">
    <property type="term" value="F:nucleic acid binding"/>
    <property type="evidence" value="ECO:0007669"/>
    <property type="project" value="InterPro"/>
</dbReference>
<dbReference type="Pfam" id="PF02601">
    <property type="entry name" value="Exonuc_VII_L"/>
    <property type="match status" value="2"/>
</dbReference>
<dbReference type="GO" id="GO:0009318">
    <property type="term" value="C:exodeoxyribonuclease VII complex"/>
    <property type="evidence" value="ECO:0007669"/>
    <property type="project" value="UniProtKB-UniRule"/>
</dbReference>
<evidence type="ECO:0000256" key="1">
    <source>
        <dbReference type="ARBA" id="ARBA00022490"/>
    </source>
</evidence>
<dbReference type="GO" id="GO:0006308">
    <property type="term" value="P:DNA catabolic process"/>
    <property type="evidence" value="ECO:0007669"/>
    <property type="project" value="UniProtKB-UniRule"/>
</dbReference>
<dbReference type="EC" id="3.1.11.6" evidence="5"/>
<comment type="catalytic activity">
    <reaction evidence="5 6">
        <text>Exonucleolytic cleavage in either 5'- to 3'- or 3'- to 5'-direction to yield nucleoside 5'-phosphates.</text>
        <dbReference type="EC" id="3.1.11.6"/>
    </reaction>
</comment>
<feature type="domain" description="OB-fold nucleic acid binding" evidence="9">
    <location>
        <begin position="16"/>
        <end position="110"/>
    </location>
</feature>
<dbReference type="InterPro" id="IPR020579">
    <property type="entry name" value="Exonuc_VII_lsu_C"/>
</dbReference>
<name>A0A1Q8ZTA3_9HYPH</name>
<dbReference type="Proteomes" id="UP000186894">
    <property type="component" value="Unassembled WGS sequence"/>
</dbReference>
<dbReference type="AlphaFoldDB" id="A0A1Q8ZTA3"/>
<dbReference type="GO" id="GO:0008855">
    <property type="term" value="F:exodeoxyribonuclease VII activity"/>
    <property type="evidence" value="ECO:0007669"/>
    <property type="project" value="UniProtKB-UniRule"/>
</dbReference>
<dbReference type="OrthoDB" id="9802795at2"/>
<evidence type="ECO:0000256" key="6">
    <source>
        <dbReference type="RuleBase" id="RU004355"/>
    </source>
</evidence>